<evidence type="ECO:0000313" key="1">
    <source>
        <dbReference type="EMBL" id="CAB1434808.1"/>
    </source>
</evidence>
<dbReference type="AlphaFoldDB" id="A0A9N7YPL0"/>
<dbReference type="Proteomes" id="UP001153269">
    <property type="component" value="Unassembled WGS sequence"/>
</dbReference>
<proteinExistence type="predicted"/>
<protein>
    <submittedName>
        <fullName evidence="1">Uncharacterized protein</fullName>
    </submittedName>
</protein>
<evidence type="ECO:0000313" key="2">
    <source>
        <dbReference type="Proteomes" id="UP001153269"/>
    </source>
</evidence>
<comment type="caution">
    <text evidence="1">The sequence shown here is derived from an EMBL/GenBank/DDBJ whole genome shotgun (WGS) entry which is preliminary data.</text>
</comment>
<keyword evidence="2" id="KW-1185">Reference proteome</keyword>
<sequence length="116" mass="12952">MGLQLEGLFPFKGSVGLQEFLSSLCSWWRHTLGTHVPKETREHRDLLVVTELALSASRPLHCAIWCMALIAAHSPGPRSHTLRADQGQRIQSVRAVRVGLRHDSSDTAQDKKSIPY</sequence>
<accession>A0A9N7YPL0</accession>
<reference evidence="1" key="1">
    <citation type="submission" date="2020-03" db="EMBL/GenBank/DDBJ databases">
        <authorList>
            <person name="Weist P."/>
        </authorList>
    </citation>
    <scope>NUCLEOTIDE SEQUENCE</scope>
</reference>
<organism evidence="1 2">
    <name type="scientific">Pleuronectes platessa</name>
    <name type="common">European plaice</name>
    <dbReference type="NCBI Taxonomy" id="8262"/>
    <lineage>
        <taxon>Eukaryota</taxon>
        <taxon>Metazoa</taxon>
        <taxon>Chordata</taxon>
        <taxon>Craniata</taxon>
        <taxon>Vertebrata</taxon>
        <taxon>Euteleostomi</taxon>
        <taxon>Actinopterygii</taxon>
        <taxon>Neopterygii</taxon>
        <taxon>Teleostei</taxon>
        <taxon>Neoteleostei</taxon>
        <taxon>Acanthomorphata</taxon>
        <taxon>Carangaria</taxon>
        <taxon>Pleuronectiformes</taxon>
        <taxon>Pleuronectoidei</taxon>
        <taxon>Pleuronectidae</taxon>
        <taxon>Pleuronectes</taxon>
    </lineage>
</organism>
<dbReference type="EMBL" id="CADEAL010001699">
    <property type="protein sequence ID" value="CAB1434808.1"/>
    <property type="molecule type" value="Genomic_DNA"/>
</dbReference>
<name>A0A9N7YPL0_PLEPL</name>
<gene>
    <name evidence="1" type="ORF">PLEPLA_LOCUS22917</name>
</gene>